<dbReference type="RefSeq" id="XP_053020629.1">
    <property type="nucleotide sequence ID" value="XM_053169431.1"/>
</dbReference>
<evidence type="ECO:0000313" key="3">
    <source>
        <dbReference type="Proteomes" id="UP001164743"/>
    </source>
</evidence>
<name>A0ABY7CK94_9BASI</name>
<reference evidence="2" key="1">
    <citation type="submission" date="2022-10" db="EMBL/GenBank/DDBJ databases">
        <title>Puccinia triticina Genome sequencing and assembly.</title>
        <authorList>
            <person name="Li C."/>
        </authorList>
    </citation>
    <scope>NUCLEOTIDE SEQUENCE</scope>
    <source>
        <strain evidence="2">Pt15</strain>
    </source>
</reference>
<feature type="region of interest" description="Disordered" evidence="1">
    <location>
        <begin position="1"/>
        <end position="118"/>
    </location>
</feature>
<protein>
    <submittedName>
        <fullName evidence="2">Uncharacterized protein</fullName>
    </submittedName>
</protein>
<evidence type="ECO:0000313" key="2">
    <source>
        <dbReference type="EMBL" id="WAQ85074.1"/>
    </source>
</evidence>
<accession>A0ABY7CK94</accession>
<feature type="compositionally biased region" description="Low complexity" evidence="1">
    <location>
        <begin position="83"/>
        <end position="101"/>
    </location>
</feature>
<gene>
    <name evidence="2" type="ORF">PtA15_5A648</name>
</gene>
<dbReference type="EMBL" id="CP110425">
    <property type="protein sequence ID" value="WAQ85074.1"/>
    <property type="molecule type" value="Genomic_DNA"/>
</dbReference>
<dbReference type="Proteomes" id="UP001164743">
    <property type="component" value="Chromosome 5A"/>
</dbReference>
<sequence length="248" mass="26432">MISTDIGRGQDAVRSSSHPGAVHQFPTHPPPPASIQRPCDASTAGSEESALGHRAPKPAPVCSSISSRPILCNSRDEARRPSTRSSAHSNTASSAHTATSTPWRPSSPKKTAAVDGIRGSGKAPWRSLIMSPPGQFGGANLYAPAGWRYRAHGSRPIRHGVYAVMARLRWPNLEFSDCSQYENGINSKFVNSGKPETVAAAEVRTIPDGVGVVGVRKFDTAKKVATQVWYLCPKPDFPGIHCDGCVTL</sequence>
<keyword evidence="3" id="KW-1185">Reference proteome</keyword>
<proteinExistence type="predicted"/>
<organism evidence="2 3">
    <name type="scientific">Puccinia triticina</name>
    <dbReference type="NCBI Taxonomy" id="208348"/>
    <lineage>
        <taxon>Eukaryota</taxon>
        <taxon>Fungi</taxon>
        <taxon>Dikarya</taxon>
        <taxon>Basidiomycota</taxon>
        <taxon>Pucciniomycotina</taxon>
        <taxon>Pucciniomycetes</taxon>
        <taxon>Pucciniales</taxon>
        <taxon>Pucciniaceae</taxon>
        <taxon>Puccinia</taxon>
    </lineage>
</organism>
<dbReference type="GeneID" id="77810326"/>
<evidence type="ECO:0000256" key="1">
    <source>
        <dbReference type="SAM" id="MobiDB-lite"/>
    </source>
</evidence>